<sequence length="180" mass="19347">MRLFVAIGLPDGVTEALENLATALPVGRAMAADAMHLTLAFAGEQPGDVAEDIAHSLDTMRHPAIALHLKGLDTLGGREPHVLAIMAERAPALMALQAQVATRLRAAGVDLERRRFRPHVTLARFNRRLAAEEAVKLGRFLEAHGDAALPAFEAASFALYRSDLGKAGAIHTELMRYDLG</sequence>
<dbReference type="GO" id="GO:0004113">
    <property type="term" value="F:2',3'-cyclic-nucleotide 3'-phosphodiesterase activity"/>
    <property type="evidence" value="ECO:0007669"/>
    <property type="project" value="InterPro"/>
</dbReference>
<dbReference type="GO" id="GO:0008664">
    <property type="term" value="F:RNA 2',3'-cyclic 3'-phosphodiesterase activity"/>
    <property type="evidence" value="ECO:0007669"/>
    <property type="project" value="UniProtKB-EC"/>
</dbReference>
<dbReference type="Proteomes" id="UP000572377">
    <property type="component" value="Unassembled WGS sequence"/>
</dbReference>
<feature type="short sequence motif" description="HXTX 1" evidence="2">
    <location>
        <begin position="36"/>
        <end position="39"/>
    </location>
</feature>
<proteinExistence type="inferred from homology"/>
<accession>A0A849KVB0</accession>
<dbReference type="PANTHER" id="PTHR35561:SF1">
    <property type="entry name" value="RNA 2',3'-CYCLIC PHOSPHODIESTERASE"/>
    <property type="match status" value="1"/>
</dbReference>
<dbReference type="SUPFAM" id="SSF55144">
    <property type="entry name" value="LigT-like"/>
    <property type="match status" value="1"/>
</dbReference>
<feature type="active site" description="Proton donor" evidence="2">
    <location>
        <position position="36"/>
    </location>
</feature>
<name>A0A849KVB0_9RHOB</name>
<protein>
    <recommendedName>
        <fullName evidence="2">RNA 2',3'-cyclic phosphodiesterase</fullName>
        <shortName evidence="2">RNA 2',3'-CPDase</shortName>
        <ecNumber evidence="2">3.1.4.58</ecNumber>
    </recommendedName>
</protein>
<evidence type="ECO:0000313" key="4">
    <source>
        <dbReference type="Proteomes" id="UP000572377"/>
    </source>
</evidence>
<keyword evidence="1 2" id="KW-0378">Hydrolase</keyword>
<feature type="active site" description="Proton acceptor" evidence="2">
    <location>
        <position position="119"/>
    </location>
</feature>
<comment type="similarity">
    <text evidence="2">Belongs to the 2H phosphoesterase superfamily. ThpR family.</text>
</comment>
<evidence type="ECO:0000313" key="3">
    <source>
        <dbReference type="EMBL" id="NNU79591.1"/>
    </source>
</evidence>
<keyword evidence="4" id="KW-1185">Reference proteome</keyword>
<dbReference type="Gene3D" id="3.90.1140.10">
    <property type="entry name" value="Cyclic phosphodiesterase"/>
    <property type="match status" value="1"/>
</dbReference>
<dbReference type="HAMAP" id="MF_01940">
    <property type="entry name" value="RNA_CPDase"/>
    <property type="match status" value="1"/>
</dbReference>
<dbReference type="InterPro" id="IPR004175">
    <property type="entry name" value="RNA_CPDase"/>
</dbReference>
<dbReference type="Pfam" id="PF13563">
    <property type="entry name" value="2_5_RNA_ligase2"/>
    <property type="match status" value="1"/>
</dbReference>
<dbReference type="AlphaFoldDB" id="A0A849KVB0"/>
<evidence type="ECO:0000256" key="2">
    <source>
        <dbReference type="HAMAP-Rule" id="MF_01940"/>
    </source>
</evidence>
<feature type="short sequence motif" description="HXTX 2" evidence="2">
    <location>
        <begin position="119"/>
        <end position="122"/>
    </location>
</feature>
<dbReference type="PANTHER" id="PTHR35561">
    <property type="entry name" value="RNA 2',3'-CYCLIC PHOSPHODIESTERASE"/>
    <property type="match status" value="1"/>
</dbReference>
<comment type="caution">
    <text evidence="3">The sequence shown here is derived from an EMBL/GenBank/DDBJ whole genome shotgun (WGS) entry which is preliminary data.</text>
</comment>
<dbReference type="RefSeq" id="WP_171322706.1">
    <property type="nucleotide sequence ID" value="NZ_JABFBC010000001.1"/>
</dbReference>
<comment type="function">
    <text evidence="2">Hydrolyzes RNA 2',3'-cyclic phosphodiester to an RNA 2'-phosphomonoester.</text>
</comment>
<comment type="catalytic activity">
    <reaction evidence="2">
        <text>a 3'-end 2',3'-cyclophospho-ribonucleotide-RNA + H2O = a 3'-end 2'-phospho-ribonucleotide-RNA + H(+)</text>
        <dbReference type="Rhea" id="RHEA:11828"/>
        <dbReference type="Rhea" id="RHEA-COMP:10464"/>
        <dbReference type="Rhea" id="RHEA-COMP:17353"/>
        <dbReference type="ChEBI" id="CHEBI:15377"/>
        <dbReference type="ChEBI" id="CHEBI:15378"/>
        <dbReference type="ChEBI" id="CHEBI:83064"/>
        <dbReference type="ChEBI" id="CHEBI:173113"/>
        <dbReference type="EC" id="3.1.4.58"/>
    </reaction>
</comment>
<dbReference type="InterPro" id="IPR009097">
    <property type="entry name" value="Cyclic_Pdiesterase"/>
</dbReference>
<gene>
    <name evidence="3" type="primary">thpR</name>
    <name evidence="3" type="ORF">HMH01_03975</name>
</gene>
<dbReference type="EC" id="3.1.4.58" evidence="2"/>
<dbReference type="NCBIfam" id="TIGR02258">
    <property type="entry name" value="2_5_ligase"/>
    <property type="match status" value="1"/>
</dbReference>
<dbReference type="EMBL" id="JABFBC010000001">
    <property type="protein sequence ID" value="NNU79591.1"/>
    <property type="molecule type" value="Genomic_DNA"/>
</dbReference>
<reference evidence="3 4" key="1">
    <citation type="submission" date="2020-05" db="EMBL/GenBank/DDBJ databases">
        <title>Gimesia benthica sp. nov., a novel planctomycete isolated from a deep-sea water sample of the Northwest Indian Ocean.</title>
        <authorList>
            <person name="Wang J."/>
            <person name="Ruan C."/>
            <person name="Song L."/>
            <person name="Zhu Y."/>
            <person name="Li A."/>
            <person name="Zheng X."/>
            <person name="Wang L."/>
            <person name="Lu Z."/>
            <person name="Huang Y."/>
            <person name="Du W."/>
            <person name="Zhou Y."/>
            <person name="Huang L."/>
            <person name="Dai X."/>
        </authorList>
    </citation>
    <scope>NUCLEOTIDE SEQUENCE [LARGE SCALE GENOMIC DNA]</scope>
    <source>
        <strain evidence="3 4">YYQ-30</strain>
    </source>
</reference>
<evidence type="ECO:0000256" key="1">
    <source>
        <dbReference type="ARBA" id="ARBA00022801"/>
    </source>
</evidence>
<organism evidence="3 4">
    <name type="scientific">Halovulum dunhuangense</name>
    <dbReference type="NCBI Taxonomy" id="1505036"/>
    <lineage>
        <taxon>Bacteria</taxon>
        <taxon>Pseudomonadati</taxon>
        <taxon>Pseudomonadota</taxon>
        <taxon>Alphaproteobacteria</taxon>
        <taxon>Rhodobacterales</taxon>
        <taxon>Paracoccaceae</taxon>
        <taxon>Halovulum</taxon>
    </lineage>
</organism>